<gene>
    <name evidence="3" type="ORF">SteCoe_37268</name>
</gene>
<dbReference type="InterPro" id="IPR046338">
    <property type="entry name" value="GAIN_dom_sf"/>
</dbReference>
<feature type="transmembrane region" description="Helical" evidence="2">
    <location>
        <begin position="1314"/>
        <end position="1339"/>
    </location>
</feature>
<evidence type="ECO:0000313" key="4">
    <source>
        <dbReference type="Proteomes" id="UP000187209"/>
    </source>
</evidence>
<evidence type="ECO:0000256" key="1">
    <source>
        <dbReference type="SAM" id="MobiDB-lite"/>
    </source>
</evidence>
<name>A0A1R2ANC0_9CILI</name>
<proteinExistence type="predicted"/>
<organism evidence="3 4">
    <name type="scientific">Stentor coeruleus</name>
    <dbReference type="NCBI Taxonomy" id="5963"/>
    <lineage>
        <taxon>Eukaryota</taxon>
        <taxon>Sar</taxon>
        <taxon>Alveolata</taxon>
        <taxon>Ciliophora</taxon>
        <taxon>Postciliodesmatophora</taxon>
        <taxon>Heterotrichea</taxon>
        <taxon>Heterotrichida</taxon>
        <taxon>Stentoridae</taxon>
        <taxon>Stentor</taxon>
    </lineage>
</organism>
<dbReference type="Gene3D" id="2.60.220.50">
    <property type="match status" value="1"/>
</dbReference>
<reference evidence="3 4" key="1">
    <citation type="submission" date="2016-11" db="EMBL/GenBank/DDBJ databases">
        <title>The macronuclear genome of Stentor coeruleus: a giant cell with tiny introns.</title>
        <authorList>
            <person name="Slabodnick M."/>
            <person name="Ruby J.G."/>
            <person name="Reiff S.B."/>
            <person name="Swart E.C."/>
            <person name="Gosai S."/>
            <person name="Prabakaran S."/>
            <person name="Witkowska E."/>
            <person name="Larue G.E."/>
            <person name="Fisher S."/>
            <person name="Freeman R.M."/>
            <person name="Gunawardena J."/>
            <person name="Chu W."/>
            <person name="Stover N.A."/>
            <person name="Gregory B.D."/>
            <person name="Nowacki M."/>
            <person name="Derisi J."/>
            <person name="Roy S.W."/>
            <person name="Marshall W.F."/>
            <person name="Sood P."/>
        </authorList>
    </citation>
    <scope>NUCLEOTIDE SEQUENCE [LARGE SCALE GENOMIC DNA]</scope>
    <source>
        <strain evidence="3">WM001</strain>
    </source>
</reference>
<protein>
    <recommendedName>
        <fullName evidence="5">GPS domain-containing protein</fullName>
    </recommendedName>
</protein>
<feature type="transmembrane region" description="Helical" evidence="2">
    <location>
        <begin position="1240"/>
        <end position="1260"/>
    </location>
</feature>
<sequence length="1422" mass="157598">MIGDISLDTSSGQTVHNIRLSNAKSYNVIVSTTSSIITNSIPVTVSKGLITLTLSGDPYYDNKEFIISAEVYDHSGTTLENGFGTYTFTLLIEPNAELASNLLTTTGGKGSLSTLIGTIGSFVLSIKESDFLDVTTNTIIVKEGIKDIKTTAKFQQSINTLFELPLTITNKNDAKFNILTTLSITCDTTDLQGESLSIITSNSTASFWIYFTTAGTKKCIVQSSFTVSVSFTFTISSTKVNTDPICNIGITENRCYKCKDAAKKASDETCTCGGNSYYDTTTSLCVCETGFDAVNGFCVQCGWYFKPEEITGYYEEDYKGIIMEFTKQVTQSKEGSCNSIVTVPDSLIENYLSCSWVNTMMLKISFSKIISGEEFYMELDPSLVQYVKSGTCSEDVYELKIKIAAVYDKPTPSASITAPSSLSVGCDADVDIIISTKNVNNDYKYIWSATIDPINNDLTNFISQQTTPSFSINLKSFSIGEVTIFLTIESIAFATKGSSQTIINISGNPEIMAQISVGNSISIKKSDTLNIKPNIINTCGTTGTYNYTWSYSQNDASFNFINFMSKQKRQDKIIIYPNDLNSGIAYEFIVTIISGDIEGSASIIVTVEPNPIEIQFLRSSGSVGNSTDLSIEIQAKDPDDSTAQLKITWLCLEGIIACTDGNNEDLLKNLDITSYELVIPKESLRDTGQIDIEVNAEIKGSVKIKPFQSEINNQKIINVIPEVEAYTGVLFKWTFNPALENGNISNTYPFIYIPPNNLKYGVNYQFNLQMYEAGLEDSAATVFISVTTDIPPECTSFNITEDTGGKYILTGVGCNSDTSLIIIYQYGFVNAKNAIIPLTLPLYTTPVDIKIPSKIDTLALIVCDLTGTCRYYISDVPVSQNSRQLDDTDILVNFAADTVDSDYIPSSIIYYAGIVTEEATYNYLFDTNFEFFSKEEFDSFTFSTFLSTMQALLESSYFVNTTVSDNILANVTLSILDVISNLTISITQEQGDFIIEILAPYLSRIDFDVLREIYEIVAESQMADVLLDGYASCYDGVSTIYRYRNSGDSLRNTSILAGNSSISFYNISGFNDTDVLDIYFTKFAQNDDFFEITFFITGSYENYALILNDGGNATTITVEDNITAQIEGNFNNGTNYKCEYLNGNSWSSNGCNVEDVNESHATLTLSHLSTFRIQVDEGKSCDVGAGPIATMSVIIFLMIFLTVIFVLSDKKVDHPSANNSFLLLYPLTSLFIQQAKLRRVAILMQILTSELLMLTLIGAFHNHFDSPEDKTNNDFDNYYGFQLSRGAAAWALTQVFTIPIFILNAFILKGKPYYLITIPVCIFITVGCFCGLIVMTVFYCLGWTEYWITNWLIFLLFDIATLEIIYSLVFSLFIKVDAYVPTEKDSPTNKSKKDIDKDLSTRRQPMEEEEESEEYEIIANQV</sequence>
<evidence type="ECO:0000256" key="2">
    <source>
        <dbReference type="SAM" id="Phobius"/>
    </source>
</evidence>
<dbReference type="Proteomes" id="UP000187209">
    <property type="component" value="Unassembled WGS sequence"/>
</dbReference>
<dbReference type="EMBL" id="MPUH01001844">
    <property type="protein sequence ID" value="OMJ66033.1"/>
    <property type="molecule type" value="Genomic_DNA"/>
</dbReference>
<feature type="transmembrane region" description="Helical" evidence="2">
    <location>
        <begin position="1188"/>
        <end position="1207"/>
    </location>
</feature>
<accession>A0A1R2ANC0</accession>
<keyword evidence="2" id="KW-0812">Transmembrane</keyword>
<comment type="caution">
    <text evidence="3">The sequence shown here is derived from an EMBL/GenBank/DDBJ whole genome shotgun (WGS) entry which is preliminary data.</text>
</comment>
<keyword evidence="4" id="KW-1185">Reference proteome</keyword>
<evidence type="ECO:0008006" key="5">
    <source>
        <dbReference type="Google" id="ProtNLM"/>
    </source>
</evidence>
<feature type="transmembrane region" description="Helical" evidence="2">
    <location>
        <begin position="1287"/>
        <end position="1307"/>
    </location>
</feature>
<evidence type="ECO:0000313" key="3">
    <source>
        <dbReference type="EMBL" id="OMJ66033.1"/>
    </source>
</evidence>
<feature type="compositionally biased region" description="Basic and acidic residues" evidence="1">
    <location>
        <begin position="1383"/>
        <end position="1406"/>
    </location>
</feature>
<keyword evidence="2" id="KW-0472">Membrane</keyword>
<keyword evidence="2" id="KW-1133">Transmembrane helix</keyword>
<feature type="region of interest" description="Disordered" evidence="1">
    <location>
        <begin position="1383"/>
        <end position="1422"/>
    </location>
</feature>
<feature type="transmembrane region" description="Helical" evidence="2">
    <location>
        <begin position="1351"/>
        <end position="1374"/>
    </location>
</feature>
<feature type="compositionally biased region" description="Acidic residues" evidence="1">
    <location>
        <begin position="1407"/>
        <end position="1416"/>
    </location>
</feature>